<evidence type="ECO:0000256" key="1">
    <source>
        <dbReference type="ARBA" id="ARBA00022884"/>
    </source>
</evidence>
<proteinExistence type="predicted"/>
<dbReference type="Pfam" id="PF00076">
    <property type="entry name" value="RRM_1"/>
    <property type="match status" value="1"/>
</dbReference>
<protein>
    <recommendedName>
        <fullName evidence="4">RRM domain-containing protein</fullName>
    </recommendedName>
</protein>
<keyword evidence="6" id="KW-1185">Reference proteome</keyword>
<evidence type="ECO:0000256" key="2">
    <source>
        <dbReference type="PROSITE-ProRule" id="PRU00176"/>
    </source>
</evidence>
<name>A0ABR2BI92_9ROSI</name>
<evidence type="ECO:0000259" key="4">
    <source>
        <dbReference type="PROSITE" id="PS50102"/>
    </source>
</evidence>
<feature type="region of interest" description="Disordered" evidence="3">
    <location>
        <begin position="246"/>
        <end position="287"/>
    </location>
</feature>
<evidence type="ECO:0000256" key="3">
    <source>
        <dbReference type="SAM" id="MobiDB-lite"/>
    </source>
</evidence>
<organism evidence="5 6">
    <name type="scientific">Hibiscus sabdariffa</name>
    <name type="common">roselle</name>
    <dbReference type="NCBI Taxonomy" id="183260"/>
    <lineage>
        <taxon>Eukaryota</taxon>
        <taxon>Viridiplantae</taxon>
        <taxon>Streptophyta</taxon>
        <taxon>Embryophyta</taxon>
        <taxon>Tracheophyta</taxon>
        <taxon>Spermatophyta</taxon>
        <taxon>Magnoliopsida</taxon>
        <taxon>eudicotyledons</taxon>
        <taxon>Gunneridae</taxon>
        <taxon>Pentapetalae</taxon>
        <taxon>rosids</taxon>
        <taxon>malvids</taxon>
        <taxon>Malvales</taxon>
        <taxon>Malvaceae</taxon>
        <taxon>Malvoideae</taxon>
        <taxon>Hibiscus</taxon>
    </lineage>
</organism>
<dbReference type="InterPro" id="IPR000504">
    <property type="entry name" value="RRM_dom"/>
</dbReference>
<dbReference type="PANTHER" id="PTHR11176">
    <property type="entry name" value="BOULE-RELATED"/>
    <property type="match status" value="1"/>
</dbReference>
<feature type="domain" description="RRM" evidence="4">
    <location>
        <begin position="16"/>
        <end position="93"/>
    </location>
</feature>
<comment type="caution">
    <text evidence="5">The sequence shown here is derived from an EMBL/GenBank/DDBJ whole genome shotgun (WGS) entry which is preliminary data.</text>
</comment>
<dbReference type="PANTHER" id="PTHR11176:SF23">
    <property type="entry name" value="RNA-BINDING (RRM_RBD_RNP MOTIFS) FAMILY PROTEIN"/>
    <property type="match status" value="1"/>
</dbReference>
<feature type="region of interest" description="Disordered" evidence="3">
    <location>
        <begin position="129"/>
        <end position="157"/>
    </location>
</feature>
<dbReference type="EMBL" id="JBBPBM010000112">
    <property type="protein sequence ID" value="KAK8506886.1"/>
    <property type="molecule type" value="Genomic_DNA"/>
</dbReference>
<dbReference type="CDD" id="cd12384">
    <property type="entry name" value="RRM_RBM24_RBM38_like"/>
    <property type="match status" value="1"/>
</dbReference>
<feature type="compositionally biased region" description="Polar residues" evidence="3">
    <location>
        <begin position="260"/>
        <end position="274"/>
    </location>
</feature>
<dbReference type="PROSITE" id="PS50102">
    <property type="entry name" value="RRM"/>
    <property type="match status" value="1"/>
</dbReference>
<dbReference type="InterPro" id="IPR035979">
    <property type="entry name" value="RBD_domain_sf"/>
</dbReference>
<keyword evidence="1 2" id="KW-0694">RNA-binding</keyword>
<reference evidence="5 6" key="1">
    <citation type="journal article" date="2024" name="G3 (Bethesda)">
        <title>Genome assembly of Hibiscus sabdariffa L. provides insights into metabolisms of medicinal natural products.</title>
        <authorList>
            <person name="Kim T."/>
        </authorList>
    </citation>
    <scope>NUCLEOTIDE SEQUENCE [LARGE SCALE GENOMIC DNA]</scope>
    <source>
        <strain evidence="5">TK-2024</strain>
        <tissue evidence="5">Old leaves</tissue>
    </source>
</reference>
<evidence type="ECO:0000313" key="6">
    <source>
        <dbReference type="Proteomes" id="UP001472677"/>
    </source>
</evidence>
<dbReference type="SMART" id="SM00360">
    <property type="entry name" value="RRM"/>
    <property type="match status" value="1"/>
</dbReference>
<dbReference type="Gene3D" id="3.30.70.330">
    <property type="match status" value="1"/>
</dbReference>
<accession>A0ABR2BI92</accession>
<dbReference type="SUPFAM" id="SSF54928">
    <property type="entry name" value="RNA-binding domain, RBD"/>
    <property type="match status" value="1"/>
</dbReference>
<dbReference type="Proteomes" id="UP001472677">
    <property type="component" value="Unassembled WGS sequence"/>
</dbReference>
<dbReference type="InterPro" id="IPR012677">
    <property type="entry name" value="Nucleotide-bd_a/b_plait_sf"/>
</dbReference>
<gene>
    <name evidence="5" type="ORF">V6N12_046247</name>
</gene>
<evidence type="ECO:0000313" key="5">
    <source>
        <dbReference type="EMBL" id="KAK8506886.1"/>
    </source>
</evidence>
<sequence>MAYPHYRSPFGDTTFTKVFVGGLPWETPTEEMRRYFEQFGEILEAVVITDKITGKSKGYGFVTFRDPDSARRACADPNPVIDGRRANCNIASFGRPRPSQPQGSLPHSAPALFPHSIIETLHLVDFNAGRNQGNSPYQGVGQQGAPSHSGVAAPVPPPPPPPPVMYPPSYGYPTYSPEYGFHQATYHQQQYYHQLYASSSTSMGSPYYYGYSLQAPRGTFSATQAHRIPGPSVLYYPTQMEGSFATYPPPPFHPTAHLYPSSSDSQTPQHTSTETEAEAIISESPKT</sequence>